<dbReference type="PROSITE" id="PS51186">
    <property type="entry name" value="GNAT"/>
    <property type="match status" value="1"/>
</dbReference>
<dbReference type="SUPFAM" id="SSF55729">
    <property type="entry name" value="Acyl-CoA N-acyltransferases (Nat)"/>
    <property type="match status" value="1"/>
</dbReference>
<evidence type="ECO:0000256" key="2">
    <source>
        <dbReference type="ARBA" id="ARBA00023315"/>
    </source>
</evidence>
<accession>A0A154IB51</accession>
<organism evidence="4">
    <name type="scientific">Rhizobium leguminosarum</name>
    <dbReference type="NCBI Taxonomy" id="384"/>
    <lineage>
        <taxon>Bacteria</taxon>
        <taxon>Pseudomonadati</taxon>
        <taxon>Pseudomonadota</taxon>
        <taxon>Alphaproteobacteria</taxon>
        <taxon>Hyphomicrobiales</taxon>
        <taxon>Rhizobiaceae</taxon>
        <taxon>Rhizobium/Agrobacterium group</taxon>
        <taxon>Rhizobium</taxon>
    </lineage>
</organism>
<comment type="caution">
    <text evidence="4">The sequence shown here is derived from an EMBL/GenBank/DDBJ whole genome shotgun (WGS) entry which is preliminary data.</text>
</comment>
<keyword evidence="1 4" id="KW-0808">Transferase</keyword>
<keyword evidence="2" id="KW-0012">Acyltransferase</keyword>
<sequence>MVMETAIHSVPVFSTLCNEAFRLRRAIFVHEQKVPEAEEFDADDLNAHHLVAVTAGEVSGTLRVIYAEEHVKIGRVAVASQWRGQGIAAAMIGRAMDLHRAARDNRFYLTAQADKLPLYERFGFVAYGAEFLDGGMPHLAMRNY</sequence>
<dbReference type="GO" id="GO:0016747">
    <property type="term" value="F:acyltransferase activity, transferring groups other than amino-acyl groups"/>
    <property type="evidence" value="ECO:0007669"/>
    <property type="project" value="InterPro"/>
</dbReference>
<name>A0A154IB51_RHILE</name>
<dbReference type="RefSeq" id="WP_062944285.1">
    <property type="nucleotide sequence ID" value="NZ_CP171844.1"/>
</dbReference>
<protein>
    <submittedName>
        <fullName evidence="4">Acetyltransferase</fullName>
    </submittedName>
</protein>
<dbReference type="EMBL" id="LVYU01000130">
    <property type="protein sequence ID" value="KZA97772.1"/>
    <property type="molecule type" value="Genomic_DNA"/>
</dbReference>
<gene>
    <name evidence="4" type="ORF">A4A59_30070</name>
</gene>
<dbReference type="PANTHER" id="PTHR43877:SF1">
    <property type="entry name" value="ACETYLTRANSFERASE"/>
    <property type="match status" value="1"/>
</dbReference>
<reference evidence="4" key="1">
    <citation type="submission" date="2016-03" db="EMBL/GenBank/DDBJ databases">
        <title>Microsymbionts genomes from the relict species Vavilovia formosa.</title>
        <authorList>
            <person name="Chirak E."/>
            <person name="Kimeklis A."/>
            <person name="Kopat V."/>
            <person name="Andronov E."/>
        </authorList>
    </citation>
    <scope>NUCLEOTIDE SEQUENCE [LARGE SCALE GENOMIC DNA]</scope>
    <source>
        <strain evidence="4">Vaf12</strain>
    </source>
</reference>
<proteinExistence type="predicted"/>
<dbReference type="PANTHER" id="PTHR43877">
    <property type="entry name" value="AMINOALKYLPHOSPHONATE N-ACETYLTRANSFERASE-RELATED-RELATED"/>
    <property type="match status" value="1"/>
</dbReference>
<dbReference type="Gene3D" id="3.40.630.30">
    <property type="match status" value="1"/>
</dbReference>
<evidence type="ECO:0000259" key="3">
    <source>
        <dbReference type="PROSITE" id="PS51186"/>
    </source>
</evidence>
<feature type="domain" description="N-acetyltransferase" evidence="3">
    <location>
        <begin position="7"/>
        <end position="144"/>
    </location>
</feature>
<dbReference type="CDD" id="cd04301">
    <property type="entry name" value="NAT_SF"/>
    <property type="match status" value="1"/>
</dbReference>
<dbReference type="InterPro" id="IPR050832">
    <property type="entry name" value="Bact_Acetyltransf"/>
</dbReference>
<dbReference type="AlphaFoldDB" id="A0A154IB51"/>
<evidence type="ECO:0000256" key="1">
    <source>
        <dbReference type="ARBA" id="ARBA00022679"/>
    </source>
</evidence>
<evidence type="ECO:0000313" key="4">
    <source>
        <dbReference type="EMBL" id="KZA97772.1"/>
    </source>
</evidence>
<dbReference type="InterPro" id="IPR016181">
    <property type="entry name" value="Acyl_CoA_acyltransferase"/>
</dbReference>
<dbReference type="Pfam" id="PF13673">
    <property type="entry name" value="Acetyltransf_10"/>
    <property type="match status" value="1"/>
</dbReference>
<dbReference type="InterPro" id="IPR000182">
    <property type="entry name" value="GNAT_dom"/>
</dbReference>